<organism evidence="1 2">
    <name type="scientific">Photobacterium marinum</name>
    <dbReference type="NCBI Taxonomy" id="1056511"/>
    <lineage>
        <taxon>Bacteria</taxon>
        <taxon>Pseudomonadati</taxon>
        <taxon>Pseudomonadota</taxon>
        <taxon>Gammaproteobacteria</taxon>
        <taxon>Vibrionales</taxon>
        <taxon>Vibrionaceae</taxon>
        <taxon>Photobacterium</taxon>
    </lineage>
</organism>
<dbReference type="Proteomes" id="UP000011134">
    <property type="component" value="Unassembled WGS sequence"/>
</dbReference>
<dbReference type="PATRIC" id="fig|1056511.3.peg.3093"/>
<comment type="caution">
    <text evidence="1">The sequence shown here is derived from an EMBL/GenBank/DDBJ whole genome shotgun (WGS) entry which is preliminary data.</text>
</comment>
<evidence type="ECO:0000313" key="2">
    <source>
        <dbReference type="Proteomes" id="UP000011134"/>
    </source>
</evidence>
<name>L8J9N6_9GAMM</name>
<reference evidence="1 2" key="1">
    <citation type="submission" date="2012-12" db="EMBL/GenBank/DDBJ databases">
        <title>Genome Assembly of Photobacterium sp. AK15.</title>
        <authorList>
            <person name="Khatri I."/>
            <person name="Vaidya B."/>
            <person name="Srinivas T.N.R."/>
            <person name="Subramanian S."/>
            <person name="Pinnaka A."/>
        </authorList>
    </citation>
    <scope>NUCLEOTIDE SEQUENCE [LARGE SCALE GENOMIC DNA]</scope>
    <source>
        <strain evidence="1 2">AK15</strain>
    </source>
</reference>
<dbReference type="EMBL" id="AMZO01000021">
    <property type="protein sequence ID" value="ELR64928.1"/>
    <property type="molecule type" value="Genomic_DNA"/>
</dbReference>
<accession>L8J9N6</accession>
<sequence>MPLISADDGCSQFAVGDLVYFTDCHANQPDWIKQLFVCKGFVRQIYRRQDTGEVVYDIHFPFARCCKLIPEAELATDNQPQFAPCPWGKIEGMIIDGIMLRIENGLAVKSMLDEIVRCLSREVTEYLNSRRRLHMILRTDNTNLKISFDQSAEFRLFGKRISYDEAITSFR</sequence>
<gene>
    <name evidence="1" type="ORF">C942_02018</name>
</gene>
<dbReference type="AlphaFoldDB" id="L8J9N6"/>
<proteinExistence type="predicted"/>
<evidence type="ECO:0000313" key="1">
    <source>
        <dbReference type="EMBL" id="ELR64928.1"/>
    </source>
</evidence>
<protein>
    <submittedName>
        <fullName evidence="1">Uncharacterized protein</fullName>
    </submittedName>
</protein>
<keyword evidence="2" id="KW-1185">Reference proteome</keyword>